<sequence>MTRPAVLVTGAGRRIGAEIARTFGHAGWHVIIHYGTSSAQAEALAAALPSAETFCCDLADETAAVAMVRTIADAQKNWPVLINSASVFTADDAAMLNPETNRAAMQVNARTPVLMAQAFLKYASAPDGQRVIQMTDQKLANPNPDFFSYTMSKHALAASITMMAMDLVAKGRMKDRVYGLAPGAILASHDQREHETEISHKLNLLGRKTSACEVAEAALFLAKGWLQSGETLFVDSGQHLLNQPRDVIYLARESSAR</sequence>
<evidence type="ECO:0000313" key="3">
    <source>
        <dbReference type="EMBL" id="MXP14413.1"/>
    </source>
</evidence>
<name>A0A6L7GEE3_9SPHN</name>
<dbReference type="Gene3D" id="3.40.50.720">
    <property type="entry name" value="NAD(P)-binding Rossmann-like Domain"/>
    <property type="match status" value="1"/>
</dbReference>
<dbReference type="EMBL" id="WTYU01000001">
    <property type="protein sequence ID" value="MXP14413.1"/>
    <property type="molecule type" value="Genomic_DNA"/>
</dbReference>
<gene>
    <name evidence="3" type="ORF">GRI44_06570</name>
</gene>
<evidence type="ECO:0000256" key="2">
    <source>
        <dbReference type="ARBA" id="ARBA00023002"/>
    </source>
</evidence>
<comment type="caution">
    <text evidence="3">The sequence shown here is derived from an EMBL/GenBank/DDBJ whole genome shotgun (WGS) entry which is preliminary data.</text>
</comment>
<dbReference type="Proteomes" id="UP000473531">
    <property type="component" value="Unassembled WGS sequence"/>
</dbReference>
<keyword evidence="4" id="KW-1185">Reference proteome</keyword>
<dbReference type="AlphaFoldDB" id="A0A6L7GEE3"/>
<evidence type="ECO:0000256" key="1">
    <source>
        <dbReference type="ARBA" id="ARBA00006484"/>
    </source>
</evidence>
<evidence type="ECO:0000313" key="4">
    <source>
        <dbReference type="Proteomes" id="UP000473531"/>
    </source>
</evidence>
<accession>A0A6L7GEE3</accession>
<comment type="similarity">
    <text evidence="1">Belongs to the short-chain dehydrogenases/reductases (SDR) family.</text>
</comment>
<proteinExistence type="inferred from homology"/>
<dbReference type="PANTHER" id="PTHR43639">
    <property type="entry name" value="OXIDOREDUCTASE, SHORT-CHAIN DEHYDROGENASE/REDUCTASE FAMILY (AFU_ORTHOLOGUE AFUA_5G02870)"/>
    <property type="match status" value="1"/>
</dbReference>
<protein>
    <submittedName>
        <fullName evidence="3">SDR family oxidoreductase</fullName>
    </submittedName>
</protein>
<dbReference type="OrthoDB" id="9786360at2"/>
<organism evidence="3 4">
    <name type="scientific">Allopontixanthobacter confluentis</name>
    <dbReference type="NCBI Taxonomy" id="1849021"/>
    <lineage>
        <taxon>Bacteria</taxon>
        <taxon>Pseudomonadati</taxon>
        <taxon>Pseudomonadota</taxon>
        <taxon>Alphaproteobacteria</taxon>
        <taxon>Sphingomonadales</taxon>
        <taxon>Erythrobacteraceae</taxon>
        <taxon>Allopontixanthobacter</taxon>
    </lineage>
</organism>
<dbReference type="GO" id="GO:0016491">
    <property type="term" value="F:oxidoreductase activity"/>
    <property type="evidence" value="ECO:0007669"/>
    <property type="project" value="UniProtKB-KW"/>
</dbReference>
<dbReference type="RefSeq" id="WP_160600573.1">
    <property type="nucleotide sequence ID" value="NZ_WTYU01000001.1"/>
</dbReference>
<dbReference type="PRINTS" id="PR00081">
    <property type="entry name" value="GDHRDH"/>
</dbReference>
<dbReference type="PANTHER" id="PTHR43639:SF1">
    <property type="entry name" value="SHORT-CHAIN DEHYDROGENASE_REDUCTASE FAMILY PROTEIN"/>
    <property type="match status" value="1"/>
</dbReference>
<reference evidence="3 4" key="1">
    <citation type="submission" date="2019-12" db="EMBL/GenBank/DDBJ databases">
        <title>Genomic-based taxomic classification of the family Erythrobacteraceae.</title>
        <authorList>
            <person name="Xu L."/>
        </authorList>
    </citation>
    <scope>NUCLEOTIDE SEQUENCE [LARGE SCALE GENOMIC DNA]</scope>
    <source>
        <strain evidence="3 4">KCTC 52259</strain>
    </source>
</reference>
<keyword evidence="2" id="KW-0560">Oxidoreductase</keyword>
<dbReference type="Pfam" id="PF13561">
    <property type="entry name" value="adh_short_C2"/>
    <property type="match status" value="1"/>
</dbReference>
<dbReference type="SUPFAM" id="SSF51735">
    <property type="entry name" value="NAD(P)-binding Rossmann-fold domains"/>
    <property type="match status" value="1"/>
</dbReference>
<dbReference type="InterPro" id="IPR002347">
    <property type="entry name" value="SDR_fam"/>
</dbReference>
<dbReference type="InterPro" id="IPR036291">
    <property type="entry name" value="NAD(P)-bd_dom_sf"/>
</dbReference>